<keyword evidence="4" id="KW-1185">Reference proteome</keyword>
<sequence>MFMLNNGGAQANAIPDVCKVPTPAGPVPTPFPNLATTQMAQPSGLVRNVLVVNMPALNQASKIMMSSGDEVGTVGGVASNRIKGEVQFMNGSMTVMVGGKPAVRMGCMTGHNGMPVNSVGTVISPSQSTVMVGS</sequence>
<dbReference type="Gene3D" id="2.60.200.60">
    <property type="match status" value="1"/>
</dbReference>
<protein>
    <submittedName>
        <fullName evidence="1">DUF4150 domain-containing protein</fullName>
    </submittedName>
</protein>
<reference evidence="1 3" key="1">
    <citation type="submission" date="2018-09" db="EMBL/GenBank/DDBJ databases">
        <title>Complete genome sequence of the hydrocarbonoclastic bacterium Alcaligenes aquatilis QD168, isolated from a crude-oil polluted marine sediment of Central Chile.</title>
        <authorList>
            <person name="Duran R.E."/>
            <person name="Barra B."/>
            <person name="Salva-Serra F."/>
            <person name="Mendez V."/>
            <person name="Moore E.R.B."/>
            <person name="Seeger M."/>
        </authorList>
    </citation>
    <scope>NUCLEOTIDE SEQUENCE [LARGE SCALE GENOMIC DNA]</scope>
    <source>
        <strain evidence="1 3">QD168</strain>
    </source>
</reference>
<evidence type="ECO:0000313" key="4">
    <source>
        <dbReference type="Proteomes" id="UP000831759"/>
    </source>
</evidence>
<dbReference type="GeneID" id="96869055"/>
<dbReference type="Proteomes" id="UP000268070">
    <property type="component" value="Chromosome"/>
</dbReference>
<dbReference type="CDD" id="cd14740">
    <property type="entry name" value="PAAR_4"/>
    <property type="match status" value="1"/>
</dbReference>
<evidence type="ECO:0000313" key="1">
    <source>
        <dbReference type="EMBL" id="AYN20969.1"/>
    </source>
</evidence>
<reference evidence="2 4" key="2">
    <citation type="journal article" date="2022" name="Int. J. Syst. Evol. Microbiol.">
        <title>Characterization of Alcaligenes aquatilis as a novel member of heterotrophic nitrifier-aerobic denitrifier and its performance in treating piggery wastewater.</title>
        <authorList>
            <person name="Cao X."/>
            <person name="Zhao B."/>
            <person name="Wu Y."/>
            <person name="Huang J."/>
            <person name="Wang H."/>
            <person name="Sun X."/>
            <person name="Li S."/>
        </authorList>
    </citation>
    <scope>NUCLEOTIDE SEQUENCE [LARGE SCALE GENOMIC DNA]</scope>
    <source>
        <strain evidence="2 4">AS1</strain>
    </source>
</reference>
<gene>
    <name evidence="1" type="ORF">D3M96_10800</name>
    <name evidence="2" type="ORF">MTR80_08915</name>
</gene>
<accession>A0A3G2HVD6</accession>
<dbReference type="EMBL" id="CP032153">
    <property type="protein sequence ID" value="AYN20969.1"/>
    <property type="molecule type" value="Genomic_DNA"/>
</dbReference>
<dbReference type="RefSeq" id="WP_094196774.1">
    <property type="nucleotide sequence ID" value="NZ_CP022390.1"/>
</dbReference>
<organism evidence="1 3">
    <name type="scientific">Alcaligenes aquatilis</name>
    <dbReference type="NCBI Taxonomy" id="323284"/>
    <lineage>
        <taxon>Bacteria</taxon>
        <taxon>Pseudomonadati</taxon>
        <taxon>Pseudomonadota</taxon>
        <taxon>Betaproteobacteria</taxon>
        <taxon>Burkholderiales</taxon>
        <taxon>Alcaligenaceae</taxon>
        <taxon>Alcaligenes</taxon>
    </lineage>
</organism>
<name>A0A3G2HVD6_9BURK</name>
<dbReference type="Pfam" id="PF13665">
    <property type="entry name" value="Tox-PAAR-like"/>
    <property type="match status" value="1"/>
</dbReference>
<dbReference type="AlphaFoldDB" id="A0A3G2HVD6"/>
<dbReference type="Proteomes" id="UP000831759">
    <property type="component" value="Chromosome"/>
</dbReference>
<evidence type="ECO:0000313" key="3">
    <source>
        <dbReference type="Proteomes" id="UP000268070"/>
    </source>
</evidence>
<proteinExistence type="predicted"/>
<evidence type="ECO:0000313" key="2">
    <source>
        <dbReference type="EMBL" id="UQN37807.1"/>
    </source>
</evidence>
<dbReference type="OrthoDB" id="5513456at2"/>
<dbReference type="EMBL" id="CP094619">
    <property type="protein sequence ID" value="UQN37807.1"/>
    <property type="molecule type" value="Genomic_DNA"/>
</dbReference>
<dbReference type="KEGG" id="aaqu:D3M96_10800"/>